<comment type="caution">
    <text evidence="1">The sequence shown here is derived from an EMBL/GenBank/DDBJ whole genome shotgun (WGS) entry which is preliminary data.</text>
</comment>
<organism evidence="1 2">
    <name type="scientific">Macrosiphum euphorbiae</name>
    <name type="common">potato aphid</name>
    <dbReference type="NCBI Taxonomy" id="13131"/>
    <lineage>
        <taxon>Eukaryota</taxon>
        <taxon>Metazoa</taxon>
        <taxon>Ecdysozoa</taxon>
        <taxon>Arthropoda</taxon>
        <taxon>Hexapoda</taxon>
        <taxon>Insecta</taxon>
        <taxon>Pterygota</taxon>
        <taxon>Neoptera</taxon>
        <taxon>Paraneoptera</taxon>
        <taxon>Hemiptera</taxon>
        <taxon>Sternorrhyncha</taxon>
        <taxon>Aphidomorpha</taxon>
        <taxon>Aphidoidea</taxon>
        <taxon>Aphididae</taxon>
        <taxon>Macrosiphini</taxon>
        <taxon>Macrosiphum</taxon>
    </lineage>
</organism>
<gene>
    <name evidence="1" type="ORF">MEUPH1_LOCUS9302</name>
</gene>
<protein>
    <submittedName>
        <fullName evidence="1">Uncharacterized protein</fullName>
    </submittedName>
</protein>
<name>A0AAV0WBC0_9HEMI</name>
<keyword evidence="2" id="KW-1185">Reference proteome</keyword>
<dbReference type="Proteomes" id="UP001160148">
    <property type="component" value="Unassembled WGS sequence"/>
</dbReference>
<dbReference type="AlphaFoldDB" id="A0AAV0WBC0"/>
<evidence type="ECO:0000313" key="1">
    <source>
        <dbReference type="EMBL" id="CAI6353149.1"/>
    </source>
</evidence>
<reference evidence="1 2" key="1">
    <citation type="submission" date="2023-01" db="EMBL/GenBank/DDBJ databases">
        <authorList>
            <person name="Whitehead M."/>
        </authorList>
    </citation>
    <scope>NUCLEOTIDE SEQUENCE [LARGE SCALE GENOMIC DNA]</scope>
</reference>
<accession>A0AAV0WBC0</accession>
<proteinExistence type="predicted"/>
<dbReference type="EMBL" id="CARXXK010000002">
    <property type="protein sequence ID" value="CAI6353149.1"/>
    <property type="molecule type" value="Genomic_DNA"/>
</dbReference>
<evidence type="ECO:0000313" key="2">
    <source>
        <dbReference type="Proteomes" id="UP001160148"/>
    </source>
</evidence>
<sequence>MYKLKALTETLETKYLSLVEAATLIDTTIQVLEEINSNSNSMNNLIDSAISFSTTLGINPENDFKIHHRHKKPPTWLDKNSKTQVEFNMHTFY</sequence>